<dbReference type="Proteomes" id="UP000324222">
    <property type="component" value="Unassembled WGS sequence"/>
</dbReference>
<gene>
    <name evidence="1" type="ORF">E2C01_011503</name>
</gene>
<name>A0A5B7DC48_PORTR</name>
<protein>
    <submittedName>
        <fullName evidence="1">Uncharacterized protein</fullName>
    </submittedName>
</protein>
<reference evidence="1 2" key="1">
    <citation type="submission" date="2019-05" db="EMBL/GenBank/DDBJ databases">
        <title>Another draft genome of Portunus trituberculatus and its Hox gene families provides insights of decapod evolution.</title>
        <authorList>
            <person name="Jeong J.-H."/>
            <person name="Song I."/>
            <person name="Kim S."/>
            <person name="Choi T."/>
            <person name="Kim D."/>
            <person name="Ryu S."/>
            <person name="Kim W."/>
        </authorList>
    </citation>
    <scope>NUCLEOTIDE SEQUENCE [LARGE SCALE GENOMIC DNA]</scope>
    <source>
        <tissue evidence="1">Muscle</tissue>
    </source>
</reference>
<dbReference type="AlphaFoldDB" id="A0A5B7DC48"/>
<keyword evidence="2" id="KW-1185">Reference proteome</keyword>
<comment type="caution">
    <text evidence="1">The sequence shown here is derived from an EMBL/GenBank/DDBJ whole genome shotgun (WGS) entry which is preliminary data.</text>
</comment>
<dbReference type="OrthoDB" id="6348587at2759"/>
<accession>A0A5B7DC48</accession>
<organism evidence="1 2">
    <name type="scientific">Portunus trituberculatus</name>
    <name type="common">Swimming crab</name>
    <name type="synonym">Neptunus trituberculatus</name>
    <dbReference type="NCBI Taxonomy" id="210409"/>
    <lineage>
        <taxon>Eukaryota</taxon>
        <taxon>Metazoa</taxon>
        <taxon>Ecdysozoa</taxon>
        <taxon>Arthropoda</taxon>
        <taxon>Crustacea</taxon>
        <taxon>Multicrustacea</taxon>
        <taxon>Malacostraca</taxon>
        <taxon>Eumalacostraca</taxon>
        <taxon>Eucarida</taxon>
        <taxon>Decapoda</taxon>
        <taxon>Pleocyemata</taxon>
        <taxon>Brachyura</taxon>
        <taxon>Eubrachyura</taxon>
        <taxon>Portunoidea</taxon>
        <taxon>Portunidae</taxon>
        <taxon>Portuninae</taxon>
        <taxon>Portunus</taxon>
    </lineage>
</organism>
<evidence type="ECO:0000313" key="1">
    <source>
        <dbReference type="EMBL" id="MPC18615.1"/>
    </source>
</evidence>
<proteinExistence type="predicted"/>
<evidence type="ECO:0000313" key="2">
    <source>
        <dbReference type="Proteomes" id="UP000324222"/>
    </source>
</evidence>
<sequence length="119" mass="13337">MKRGKFSSDEKKSQVFDVILTSNTCDTIILRIQLLISVMSAPDTLKGETDSPPQPHDRITGIVGSPYQAILAFAFVTLGWQRRQRTDLGTGDEQVLIITCHSEKNKSVQYTLSPRLCRQ</sequence>
<dbReference type="EMBL" id="VSRR010000696">
    <property type="protein sequence ID" value="MPC18615.1"/>
    <property type="molecule type" value="Genomic_DNA"/>
</dbReference>